<dbReference type="RefSeq" id="YP_010780825.1">
    <property type="nucleotide sequence ID" value="NC_075038.1"/>
</dbReference>
<dbReference type="EMBL" id="MF405918">
    <property type="protein sequence ID" value="QKU34206.1"/>
    <property type="molecule type" value="Genomic_DNA"/>
</dbReference>
<dbReference type="KEGG" id="vg:80517516"/>
<sequence length="54" mass="6493">MDVIKSSKCAMRLACSNCKDILLMYYYRSNNIWTVVDKMDSKFNDIEHYDIYKD</sequence>
<protein>
    <submittedName>
        <fullName evidence="1">Putative ORFan</fullName>
    </submittedName>
</protein>
<accession>A0A6N1NQI0</accession>
<reference evidence="1" key="1">
    <citation type="submission" date="2017-06" db="EMBL/GenBank/DDBJ databases">
        <authorList>
            <person name="Assis F.L."/>
            <person name="Abrahao J.S."/>
            <person name="Silva L."/>
            <person name="Khalil J.B."/>
            <person name="Rodrigues R."/>
            <person name="Silva L.S."/>
            <person name="Boratto P."/>
            <person name="Andrade M."/>
            <person name="Kroon E.G."/>
            <person name="Ribeiro B."/>
            <person name="Bergier I."/>
            <person name="Seligmann H."/>
            <person name="Ghigo E."/>
            <person name="Colson P."/>
            <person name="Levasseur A."/>
            <person name="Raoult D."/>
            <person name="Scola B.L."/>
        </authorList>
    </citation>
    <scope>NUCLEOTIDE SEQUENCE</scope>
    <source>
        <strain evidence="1">Deep ocean</strain>
    </source>
</reference>
<evidence type="ECO:0000313" key="1">
    <source>
        <dbReference type="EMBL" id="QKU34206.1"/>
    </source>
</evidence>
<dbReference type="GeneID" id="80517516"/>
<organism evidence="1">
    <name type="scientific">Tupanvirus deep ocean</name>
    <dbReference type="NCBI Taxonomy" id="2126984"/>
    <lineage>
        <taxon>Viruses</taxon>
        <taxon>Varidnaviria</taxon>
        <taxon>Bamfordvirae</taxon>
        <taxon>Nucleocytoviricota</taxon>
        <taxon>Megaviricetes</taxon>
        <taxon>Imitervirales</taxon>
        <taxon>Mimiviridae</taxon>
        <taxon>Megamimivirinae</taxon>
        <taxon>Tupanvirus</taxon>
        <taxon>Tupanvirus altamarinense</taxon>
    </lineage>
</organism>
<reference evidence="1" key="2">
    <citation type="journal article" date="2018" name="Nat. Commun.">
        <title>Tailed giant Tupanvirus possesses the most complete translational apparatus of the known virosphere.</title>
        <authorList>
            <person name="Abrahao J."/>
            <person name="Silva L."/>
            <person name="Silva L.S."/>
            <person name="Khalil J.Y.B."/>
            <person name="Rodrigues R."/>
            <person name="Arantes T."/>
            <person name="Assis F."/>
            <person name="Boratto P."/>
            <person name="Andrade M."/>
            <person name="Kroon E.G."/>
            <person name="Ribeiro B."/>
            <person name="Bergier I."/>
            <person name="Seligmann H."/>
            <person name="Ghigo E."/>
            <person name="Colson P."/>
            <person name="Levasseur A."/>
            <person name="Kroemer G."/>
            <person name="Raoult D."/>
            <person name="La Scola B."/>
        </authorList>
    </citation>
    <scope>NUCLEOTIDE SEQUENCE [LARGE SCALE GENOMIC DNA]</scope>
    <source>
        <strain evidence="1">Deep ocean</strain>
    </source>
</reference>
<proteinExistence type="predicted"/>
<name>A0A6N1NQI0_9VIRU</name>